<gene>
    <name evidence="1" type="ORF">MTR67_039624</name>
</gene>
<keyword evidence="2" id="KW-1185">Reference proteome</keyword>
<sequence>MPKSKCFISVVEF</sequence>
<evidence type="ECO:0000313" key="2">
    <source>
        <dbReference type="Proteomes" id="UP001234989"/>
    </source>
</evidence>
<dbReference type="Proteomes" id="UP001234989">
    <property type="component" value="Chromosome 9"/>
</dbReference>
<protein>
    <submittedName>
        <fullName evidence="1">Uncharacterized protein</fullName>
    </submittedName>
</protein>
<name>A0AAF0UI20_SOLVR</name>
<reference evidence="1" key="1">
    <citation type="submission" date="2023-08" db="EMBL/GenBank/DDBJ databases">
        <title>A de novo genome assembly of Solanum verrucosum Schlechtendal, a Mexican diploid species geographically isolated from the other diploid A-genome species in potato relatives.</title>
        <authorList>
            <person name="Hosaka K."/>
        </authorList>
    </citation>
    <scope>NUCLEOTIDE SEQUENCE</scope>
    <source>
        <tissue evidence="1">Young leaves</tissue>
    </source>
</reference>
<evidence type="ECO:0000313" key="1">
    <source>
        <dbReference type="EMBL" id="WMV46239.1"/>
    </source>
</evidence>
<proteinExistence type="predicted"/>
<accession>A0AAF0UI20</accession>
<organism evidence="1 2">
    <name type="scientific">Solanum verrucosum</name>
    <dbReference type="NCBI Taxonomy" id="315347"/>
    <lineage>
        <taxon>Eukaryota</taxon>
        <taxon>Viridiplantae</taxon>
        <taxon>Streptophyta</taxon>
        <taxon>Embryophyta</taxon>
        <taxon>Tracheophyta</taxon>
        <taxon>Spermatophyta</taxon>
        <taxon>Magnoliopsida</taxon>
        <taxon>eudicotyledons</taxon>
        <taxon>Gunneridae</taxon>
        <taxon>Pentapetalae</taxon>
        <taxon>asterids</taxon>
        <taxon>lamiids</taxon>
        <taxon>Solanales</taxon>
        <taxon>Solanaceae</taxon>
        <taxon>Solanoideae</taxon>
        <taxon>Solaneae</taxon>
        <taxon>Solanum</taxon>
    </lineage>
</organism>
<dbReference type="EMBL" id="CP133620">
    <property type="protein sequence ID" value="WMV46239.1"/>
    <property type="molecule type" value="Genomic_DNA"/>
</dbReference>